<dbReference type="Pfam" id="PF00732">
    <property type="entry name" value="GMC_oxred_N"/>
    <property type="match status" value="1"/>
</dbReference>
<dbReference type="Gene3D" id="3.50.50.60">
    <property type="entry name" value="FAD/NAD(P)-binding domain"/>
    <property type="match status" value="1"/>
</dbReference>
<dbReference type="GO" id="GO:0050660">
    <property type="term" value="F:flavin adenine dinucleotide binding"/>
    <property type="evidence" value="ECO:0007669"/>
    <property type="project" value="InterPro"/>
</dbReference>
<dbReference type="Pfam" id="PF05199">
    <property type="entry name" value="GMC_oxred_C"/>
    <property type="match status" value="1"/>
</dbReference>
<dbReference type="Proteomes" id="UP000196138">
    <property type="component" value="Chromosome"/>
</dbReference>
<keyword evidence="4 5" id="KW-0274">FAD</keyword>
<comment type="cofactor">
    <cofactor evidence="1 5">
        <name>FAD</name>
        <dbReference type="ChEBI" id="CHEBI:57692"/>
    </cofactor>
</comment>
<feature type="domain" description="Glucose-methanol-choline oxidoreductase N-terminal" evidence="6">
    <location>
        <begin position="268"/>
        <end position="282"/>
    </location>
</feature>
<dbReference type="KEGG" id="cser:CCO03_00450"/>
<evidence type="ECO:0000313" key="8">
    <source>
        <dbReference type="Proteomes" id="UP000196138"/>
    </source>
</evidence>
<feature type="binding site" evidence="5">
    <location>
        <position position="229"/>
    </location>
    <ligand>
        <name>FAD</name>
        <dbReference type="ChEBI" id="CHEBI:57692"/>
    </ligand>
</feature>
<proteinExistence type="inferred from homology"/>
<keyword evidence="3" id="KW-0285">Flavoprotein</keyword>
<dbReference type="InterPro" id="IPR007867">
    <property type="entry name" value="GMC_OxRtase_C"/>
</dbReference>
<dbReference type="AlphaFoldDB" id="A0A1Y0EIW6"/>
<dbReference type="PANTHER" id="PTHR11552">
    <property type="entry name" value="GLUCOSE-METHANOL-CHOLINE GMC OXIDOREDUCTASE"/>
    <property type="match status" value="1"/>
</dbReference>
<evidence type="ECO:0000259" key="6">
    <source>
        <dbReference type="PROSITE" id="PS00624"/>
    </source>
</evidence>
<reference evidence="7 8" key="1">
    <citation type="submission" date="2017-05" db="EMBL/GenBank/DDBJ databases">
        <authorList>
            <person name="Song R."/>
            <person name="Chenine A.L."/>
            <person name="Ruprecht R.M."/>
        </authorList>
    </citation>
    <scope>NUCLEOTIDE SEQUENCE [LARGE SCALE GENOMIC DNA]</scope>
    <source>
        <strain evidence="7 8">DSM 26136</strain>
    </source>
</reference>
<name>A0A1Y0EIW6_9BURK</name>
<dbReference type="RefSeq" id="WP_087275785.1">
    <property type="nucleotide sequence ID" value="NZ_CP021455.1"/>
</dbReference>
<dbReference type="PIRSF" id="PIRSF000137">
    <property type="entry name" value="Alcohol_oxidase"/>
    <property type="match status" value="1"/>
</dbReference>
<comment type="similarity">
    <text evidence="2">Belongs to the GMC oxidoreductase family.</text>
</comment>
<evidence type="ECO:0000313" key="7">
    <source>
        <dbReference type="EMBL" id="ARU03361.1"/>
    </source>
</evidence>
<dbReference type="EMBL" id="CP021455">
    <property type="protein sequence ID" value="ARU03361.1"/>
    <property type="molecule type" value="Genomic_DNA"/>
</dbReference>
<dbReference type="InterPro" id="IPR012132">
    <property type="entry name" value="GMC_OxRdtase"/>
</dbReference>
<evidence type="ECO:0000256" key="2">
    <source>
        <dbReference type="ARBA" id="ARBA00010790"/>
    </source>
</evidence>
<dbReference type="PANTHER" id="PTHR11552:SF147">
    <property type="entry name" value="CHOLINE DEHYDROGENASE, MITOCHONDRIAL"/>
    <property type="match status" value="1"/>
</dbReference>
<evidence type="ECO:0000256" key="1">
    <source>
        <dbReference type="ARBA" id="ARBA00001974"/>
    </source>
</evidence>
<dbReference type="SUPFAM" id="SSF51905">
    <property type="entry name" value="FAD/NAD(P)-binding domain"/>
    <property type="match status" value="1"/>
</dbReference>
<gene>
    <name evidence="7" type="ORF">CCO03_00450</name>
</gene>
<evidence type="ECO:0000256" key="3">
    <source>
        <dbReference type="ARBA" id="ARBA00022630"/>
    </source>
</evidence>
<protein>
    <submittedName>
        <fullName evidence="7">Choline dehydrogenase</fullName>
    </submittedName>
</protein>
<dbReference type="OrthoDB" id="9785276at2"/>
<dbReference type="SUPFAM" id="SSF54373">
    <property type="entry name" value="FAD-linked reductases, C-terminal domain"/>
    <property type="match status" value="1"/>
</dbReference>
<dbReference type="InterPro" id="IPR000172">
    <property type="entry name" value="GMC_OxRdtase_N"/>
</dbReference>
<accession>A0A1Y0EIW6</accession>
<organism evidence="7 8">
    <name type="scientific">Comamonas serinivorans</name>
    <dbReference type="NCBI Taxonomy" id="1082851"/>
    <lineage>
        <taxon>Bacteria</taxon>
        <taxon>Pseudomonadati</taxon>
        <taxon>Pseudomonadota</taxon>
        <taxon>Betaproteobacteria</taxon>
        <taxon>Burkholderiales</taxon>
        <taxon>Comamonadaceae</taxon>
        <taxon>Comamonas</taxon>
    </lineage>
</organism>
<evidence type="ECO:0000256" key="5">
    <source>
        <dbReference type="PIRSR" id="PIRSR000137-2"/>
    </source>
</evidence>
<sequence>MHPFDTVIVGAGTAGSLLAKRLSHERQHRVLLIEAGQRDDYAWIHIPVGYLYCIGNPRTDWLYQTEPSAGLNGRQLLYPRGKTLGGCSSINGMIYMRGQARDYDHWAELLGDEAWRWDQVLPAFMAHEDHWLGDAGQSPDAEFARYHGHGGEWRVEKQRLRWDILDAFARAAEQAGIPATADFNRGDNEGVGYFQVNQKDGWRWNTAKAFLRPACYGRPNFEMWTGAQVAKLLVEREADGRLRCHGVCVKVNDELVEVQAGQVLLCAGAINSPQLLQLSGIGPGALLQRHGLPVLADLPGVGSNLQDHLQIRAVYKIRNAPTLNVLASSMLGKARIGLEYLFKRSGPMSMAPSQLGAFTRSSPDRPWPNIQYHVQPLSLDAFGQPLHAFPAFTASVCNLNPTSRGTVQITSADWHQAPAIQPNYLSTAEDRQVAADSLRVTRRIAAQPALAPYAPEEWKPGAQHESDADLVRLAGDIATTIFHPVGTTRMGGDGDPMAVLTPRFEVRDGRGGTIAGLRVVDAGAMPTITSGNTNSPTLMMAERAAGWLRQAARR</sequence>
<dbReference type="Gene3D" id="3.30.560.10">
    <property type="entry name" value="Glucose Oxidase, domain 3"/>
    <property type="match status" value="1"/>
</dbReference>
<dbReference type="GO" id="GO:0016614">
    <property type="term" value="F:oxidoreductase activity, acting on CH-OH group of donors"/>
    <property type="evidence" value="ECO:0007669"/>
    <property type="project" value="InterPro"/>
</dbReference>
<dbReference type="PROSITE" id="PS00624">
    <property type="entry name" value="GMC_OXRED_2"/>
    <property type="match status" value="1"/>
</dbReference>
<evidence type="ECO:0000256" key="4">
    <source>
        <dbReference type="ARBA" id="ARBA00022827"/>
    </source>
</evidence>
<keyword evidence="8" id="KW-1185">Reference proteome</keyword>
<dbReference type="InterPro" id="IPR036188">
    <property type="entry name" value="FAD/NAD-bd_sf"/>
</dbReference>